<dbReference type="Proteomes" id="UP000326207">
    <property type="component" value="Unassembled WGS sequence"/>
</dbReference>
<dbReference type="SUPFAM" id="SSF55961">
    <property type="entry name" value="Bet v1-like"/>
    <property type="match status" value="1"/>
</dbReference>
<dbReference type="Pfam" id="PF10604">
    <property type="entry name" value="Polyketide_cyc2"/>
    <property type="match status" value="1"/>
</dbReference>
<dbReference type="InterPro" id="IPR019587">
    <property type="entry name" value="Polyketide_cyclase/dehydratase"/>
</dbReference>
<dbReference type="AlphaFoldDB" id="A0A5N5U6D9"/>
<dbReference type="Proteomes" id="UP000326302">
    <property type="component" value="Unassembled WGS sequence"/>
</dbReference>
<evidence type="ECO:0000313" key="5">
    <source>
        <dbReference type="Proteomes" id="UP000326302"/>
    </source>
</evidence>
<dbReference type="RefSeq" id="WP_152119358.1">
    <property type="nucleotide sequence ID" value="NZ_QJOW01000001.1"/>
</dbReference>
<gene>
    <name evidence="1" type="ORF">DM867_10030</name>
    <name evidence="3" type="ORF">DMP03_03710</name>
    <name evidence="2" type="ORF">DP108_09775</name>
</gene>
<sequence length="174" mass="19822">MDAVELQTVVYAPRTEVFDFLVDFTHYARYSKHLDSVEGFGDGSEGTEYELTFSWWKLSYTARSRVTDIDSLNRIAWELTKDLDANGYWELGDATPPEDREHATRVTFRAAFAPESADTSVIPLPSLVSWDWVIEKAKPKIQSEAERVVRRAVKDLEGTSRSVELEITTRPDSV</sequence>
<organism evidence="1 6">
    <name type="scientific">Halosegnis rubeus</name>
    <dbReference type="NCBI Taxonomy" id="2212850"/>
    <lineage>
        <taxon>Archaea</taxon>
        <taxon>Methanobacteriati</taxon>
        <taxon>Methanobacteriota</taxon>
        <taxon>Stenosarchaea group</taxon>
        <taxon>Halobacteria</taxon>
        <taxon>Halobacteriales</taxon>
        <taxon>Natronomonadaceae</taxon>
        <taxon>Halosegnis</taxon>
    </lineage>
</organism>
<evidence type="ECO:0000313" key="3">
    <source>
        <dbReference type="EMBL" id="KAB7518472.1"/>
    </source>
</evidence>
<proteinExistence type="predicted"/>
<dbReference type="Proteomes" id="UP000326865">
    <property type="component" value="Unassembled WGS sequence"/>
</dbReference>
<comment type="caution">
    <text evidence="1">The sequence shown here is derived from an EMBL/GenBank/DDBJ whole genome shotgun (WGS) entry which is preliminary data.</text>
</comment>
<evidence type="ECO:0000313" key="2">
    <source>
        <dbReference type="EMBL" id="KAB7517295.1"/>
    </source>
</evidence>
<evidence type="ECO:0000313" key="1">
    <source>
        <dbReference type="EMBL" id="KAB7513312.1"/>
    </source>
</evidence>
<dbReference type="Gene3D" id="3.30.530.20">
    <property type="match status" value="1"/>
</dbReference>
<dbReference type="EMBL" id="QJOW01000001">
    <property type="protein sequence ID" value="KAB7518472.1"/>
    <property type="molecule type" value="Genomic_DNA"/>
</dbReference>
<name>A0A5N5U6D9_9EURY</name>
<reference evidence="4 5" key="1">
    <citation type="submission" date="2019-10" db="EMBL/GenBank/DDBJ databases">
        <title>Unraveling microbial dark matter from salterns through culturing: the case of the genus Halosegnis.</title>
        <authorList>
            <person name="Duran-Viseras A."/>
            <person name="Andrei A.-S."/>
            <person name="Vera-Gargallo B."/>
            <person name="Ghai R."/>
            <person name="Sanchez-Porro C."/>
            <person name="Ventosa A."/>
        </authorList>
    </citation>
    <scope>NUCLEOTIDE SEQUENCE [LARGE SCALE GENOMIC DNA]</scope>
    <source>
        <strain evidence="3 5">F17-44</strain>
        <strain evidence="1 6">F18-79</strain>
        <strain evidence="2 4">F19-13</strain>
    </source>
</reference>
<evidence type="ECO:0000313" key="6">
    <source>
        <dbReference type="Proteomes" id="UP000326865"/>
    </source>
</evidence>
<dbReference type="EMBL" id="QMDY01000005">
    <property type="protein sequence ID" value="KAB7517295.1"/>
    <property type="molecule type" value="Genomic_DNA"/>
</dbReference>
<keyword evidence="6" id="KW-1185">Reference proteome</keyword>
<dbReference type="OrthoDB" id="167073at2157"/>
<evidence type="ECO:0000313" key="4">
    <source>
        <dbReference type="Proteomes" id="UP000326207"/>
    </source>
</evidence>
<protein>
    <submittedName>
        <fullName evidence="1">SRPBCC family protein</fullName>
    </submittedName>
</protein>
<accession>A0A5N5UEZ8</accession>
<dbReference type="EMBL" id="QKKZ01000004">
    <property type="protein sequence ID" value="KAB7513312.1"/>
    <property type="molecule type" value="Genomic_DNA"/>
</dbReference>
<accession>A0A5N5U6D9</accession>
<dbReference type="InterPro" id="IPR023393">
    <property type="entry name" value="START-like_dom_sf"/>
</dbReference>
<dbReference type="CDD" id="cd07812">
    <property type="entry name" value="SRPBCC"/>
    <property type="match status" value="1"/>
</dbReference>
<accession>A0A5N5ULH9</accession>